<dbReference type="InterPro" id="IPR001468">
    <property type="entry name" value="Indole-3-GlycerolPSynthase_CS"/>
</dbReference>
<evidence type="ECO:0000256" key="5">
    <source>
        <dbReference type="ARBA" id="ARBA00022793"/>
    </source>
</evidence>
<dbReference type="Proteomes" id="UP000322981">
    <property type="component" value="Unassembled WGS sequence"/>
</dbReference>
<dbReference type="SUPFAM" id="SSF51366">
    <property type="entry name" value="Ribulose-phoshate binding barrel"/>
    <property type="match status" value="1"/>
</dbReference>
<dbReference type="InterPro" id="IPR013785">
    <property type="entry name" value="Aldolase_TIM"/>
</dbReference>
<evidence type="ECO:0000256" key="7">
    <source>
        <dbReference type="ARBA" id="ARBA00023141"/>
    </source>
</evidence>
<evidence type="ECO:0000256" key="2">
    <source>
        <dbReference type="ARBA" id="ARBA00004696"/>
    </source>
</evidence>
<keyword evidence="7" id="KW-0057">Aromatic amino acid biosynthesis</keyword>
<dbReference type="OrthoDB" id="9804217at2"/>
<dbReference type="GO" id="GO:0004640">
    <property type="term" value="F:phosphoribosylanthranilate isomerase activity"/>
    <property type="evidence" value="ECO:0007669"/>
    <property type="project" value="TreeGrafter"/>
</dbReference>
<dbReference type="EMBL" id="VWXX01000013">
    <property type="protein sequence ID" value="KAA6185045.1"/>
    <property type="molecule type" value="Genomic_DNA"/>
</dbReference>
<dbReference type="AlphaFoldDB" id="A0A5M8FQZ6"/>
<evidence type="ECO:0000259" key="9">
    <source>
        <dbReference type="Pfam" id="PF00218"/>
    </source>
</evidence>
<dbReference type="PANTHER" id="PTHR22854">
    <property type="entry name" value="TRYPTOPHAN BIOSYNTHESIS PROTEIN"/>
    <property type="match status" value="1"/>
</dbReference>
<dbReference type="GO" id="GO:0004425">
    <property type="term" value="F:indole-3-glycerol-phosphate synthase activity"/>
    <property type="evidence" value="ECO:0007669"/>
    <property type="project" value="UniProtKB-EC"/>
</dbReference>
<keyword evidence="8" id="KW-0456">Lyase</keyword>
<dbReference type="EC" id="4.1.1.48" evidence="3"/>
<feature type="domain" description="Indole-3-glycerol phosphate synthase" evidence="9">
    <location>
        <begin position="7"/>
        <end position="232"/>
    </location>
</feature>
<comment type="catalytic activity">
    <reaction evidence="1">
        <text>1-(2-carboxyphenylamino)-1-deoxy-D-ribulose 5-phosphate + H(+) = (1S,2R)-1-C-(indol-3-yl)glycerol 3-phosphate + CO2 + H2O</text>
        <dbReference type="Rhea" id="RHEA:23476"/>
        <dbReference type="ChEBI" id="CHEBI:15377"/>
        <dbReference type="ChEBI" id="CHEBI:15378"/>
        <dbReference type="ChEBI" id="CHEBI:16526"/>
        <dbReference type="ChEBI" id="CHEBI:58613"/>
        <dbReference type="ChEBI" id="CHEBI:58866"/>
        <dbReference type="EC" id="4.1.1.48"/>
    </reaction>
</comment>
<evidence type="ECO:0000256" key="4">
    <source>
        <dbReference type="ARBA" id="ARBA00022605"/>
    </source>
</evidence>
<dbReference type="InterPro" id="IPR011060">
    <property type="entry name" value="RibuloseP-bd_barrel"/>
</dbReference>
<dbReference type="PROSITE" id="PS00614">
    <property type="entry name" value="IGPS"/>
    <property type="match status" value="1"/>
</dbReference>
<dbReference type="UniPathway" id="UPA00035">
    <property type="reaction ID" value="UER00043"/>
</dbReference>
<evidence type="ECO:0000313" key="10">
    <source>
        <dbReference type="EMBL" id="KAA6185045.1"/>
    </source>
</evidence>
<dbReference type="InterPro" id="IPR045186">
    <property type="entry name" value="Indole-3-glycerol_P_synth"/>
</dbReference>
<dbReference type="Gene3D" id="3.20.20.70">
    <property type="entry name" value="Aldolase class I"/>
    <property type="match status" value="1"/>
</dbReference>
<comment type="caution">
    <text evidence="10">The sequence shown here is derived from an EMBL/GenBank/DDBJ whole genome shotgun (WGS) entry which is preliminary data.</text>
</comment>
<name>A0A5M8FQZ6_9GAMM</name>
<accession>A0A5M8FQZ6</accession>
<dbReference type="Pfam" id="PF00218">
    <property type="entry name" value="IGPS"/>
    <property type="match status" value="1"/>
</dbReference>
<dbReference type="PANTHER" id="PTHR22854:SF2">
    <property type="entry name" value="INDOLE-3-GLYCEROL-PHOSPHATE SYNTHASE"/>
    <property type="match status" value="1"/>
</dbReference>
<sequence length="238" mass="25383">MNRGAGERRFTAALQAAYDAGRLPLISEIKVRSPKEGDLLAGRDPVVLARTMVASGAACLSVVTEGPNFGGGLELLQTVSSAVPLPVLCKDFVTEPKQVWERRDAGAACLLLMVSQLDWSQLKALHAEAHRAGLETLVEVHDEDELRLALTLDLDLLGINNRDIRQLERDEGTVANTLRLLDSVPPGVQTISESAISEPLEARQVIEAGGSGVLVGTAILKATDPAAAVRRLVQALED</sequence>
<dbReference type="CDD" id="cd00331">
    <property type="entry name" value="IGPS"/>
    <property type="match status" value="1"/>
</dbReference>
<keyword evidence="6" id="KW-0822">Tryptophan biosynthesis</keyword>
<evidence type="ECO:0000313" key="11">
    <source>
        <dbReference type="Proteomes" id="UP000322981"/>
    </source>
</evidence>
<reference evidence="10 11" key="1">
    <citation type="submission" date="2019-09" db="EMBL/GenBank/DDBJ databases">
        <title>Whole-genome sequence of the purple sulfur bacterium Thiohalocapsa marina DSM 19078.</title>
        <authorList>
            <person name="Kyndt J.A."/>
            <person name="Meyer T.E."/>
        </authorList>
    </citation>
    <scope>NUCLEOTIDE SEQUENCE [LARGE SCALE GENOMIC DNA]</scope>
    <source>
        <strain evidence="10 11">DSM 19078</strain>
    </source>
</reference>
<evidence type="ECO:0000256" key="3">
    <source>
        <dbReference type="ARBA" id="ARBA00012362"/>
    </source>
</evidence>
<protein>
    <recommendedName>
        <fullName evidence="3">indole-3-glycerol-phosphate synthase</fullName>
        <ecNumber evidence="3">4.1.1.48</ecNumber>
    </recommendedName>
</protein>
<comment type="pathway">
    <text evidence="2">Amino-acid biosynthesis; L-tryptophan biosynthesis; L-tryptophan from chorismate: step 4/5.</text>
</comment>
<evidence type="ECO:0000256" key="1">
    <source>
        <dbReference type="ARBA" id="ARBA00001633"/>
    </source>
</evidence>
<evidence type="ECO:0000256" key="8">
    <source>
        <dbReference type="ARBA" id="ARBA00023239"/>
    </source>
</evidence>
<dbReference type="RefSeq" id="WP_150092921.1">
    <property type="nucleotide sequence ID" value="NZ_VWXX01000013.1"/>
</dbReference>
<dbReference type="GO" id="GO:0000162">
    <property type="term" value="P:L-tryptophan biosynthetic process"/>
    <property type="evidence" value="ECO:0007669"/>
    <property type="project" value="UniProtKB-UniPathway"/>
</dbReference>
<evidence type="ECO:0000256" key="6">
    <source>
        <dbReference type="ARBA" id="ARBA00022822"/>
    </source>
</evidence>
<keyword evidence="4" id="KW-0028">Amino-acid biosynthesis</keyword>
<organism evidence="10 11">
    <name type="scientific">Thiohalocapsa marina</name>
    <dbReference type="NCBI Taxonomy" id="424902"/>
    <lineage>
        <taxon>Bacteria</taxon>
        <taxon>Pseudomonadati</taxon>
        <taxon>Pseudomonadota</taxon>
        <taxon>Gammaproteobacteria</taxon>
        <taxon>Chromatiales</taxon>
        <taxon>Chromatiaceae</taxon>
        <taxon>Thiohalocapsa</taxon>
    </lineage>
</organism>
<gene>
    <name evidence="10" type="ORF">F2Q65_09945</name>
</gene>
<proteinExistence type="predicted"/>
<keyword evidence="11" id="KW-1185">Reference proteome</keyword>
<keyword evidence="5" id="KW-0210">Decarboxylase</keyword>
<dbReference type="InterPro" id="IPR013798">
    <property type="entry name" value="Indole-3-glycerol_P_synth_dom"/>
</dbReference>